<reference evidence="1 2" key="1">
    <citation type="journal article" date="2009" name="Nature">
        <title>The Sorghum bicolor genome and the diversification of grasses.</title>
        <authorList>
            <person name="Paterson A.H."/>
            <person name="Bowers J.E."/>
            <person name="Bruggmann R."/>
            <person name="Dubchak I."/>
            <person name="Grimwood J."/>
            <person name="Gundlach H."/>
            <person name="Haberer G."/>
            <person name="Hellsten U."/>
            <person name="Mitros T."/>
            <person name="Poliakov A."/>
            <person name="Schmutz J."/>
            <person name="Spannagl M."/>
            <person name="Tang H."/>
            <person name="Wang X."/>
            <person name="Wicker T."/>
            <person name="Bharti A.K."/>
            <person name="Chapman J."/>
            <person name="Feltus F.A."/>
            <person name="Gowik U."/>
            <person name="Grigoriev I.V."/>
            <person name="Lyons E."/>
            <person name="Maher C.A."/>
            <person name="Martis M."/>
            <person name="Narechania A."/>
            <person name="Otillar R.P."/>
            <person name="Penning B.W."/>
            <person name="Salamov A.A."/>
            <person name="Wang Y."/>
            <person name="Zhang L."/>
            <person name="Carpita N.C."/>
            <person name="Freeling M."/>
            <person name="Gingle A.R."/>
            <person name="Hash C.T."/>
            <person name="Keller B."/>
            <person name="Klein P."/>
            <person name="Kresovich S."/>
            <person name="McCann M.C."/>
            <person name="Ming R."/>
            <person name="Peterson D.G."/>
            <person name="Mehboob-ur-Rahman"/>
            <person name="Ware D."/>
            <person name="Westhoff P."/>
            <person name="Mayer K.F."/>
            <person name="Messing J."/>
            <person name="Rokhsar D.S."/>
        </authorList>
    </citation>
    <scope>NUCLEOTIDE SEQUENCE [LARGE SCALE GENOMIC DNA]</scope>
    <source>
        <strain evidence="2">cv. BTx623</strain>
    </source>
</reference>
<keyword evidence="2" id="KW-1185">Reference proteome</keyword>
<evidence type="ECO:0000313" key="2">
    <source>
        <dbReference type="Proteomes" id="UP000000768"/>
    </source>
</evidence>
<evidence type="ECO:0000313" key="1">
    <source>
        <dbReference type="EMBL" id="KXG25189.1"/>
    </source>
</evidence>
<sequence>MEIPFRISAPNSLADPPPIFGLFLCLIDGQLVLLRPDSSLWTVDYSGSASLVATTCMHILITPFNNKLSSVGDHDPRTTSTFREAGAPVKSASYPQLAEVQRTIYLSGVDKQTDM</sequence>
<dbReference type="Proteomes" id="UP000000768">
    <property type="component" value="Chromosome 7"/>
</dbReference>
<organism evidence="1 2">
    <name type="scientific">Sorghum bicolor</name>
    <name type="common">Sorghum</name>
    <name type="synonym">Sorghum vulgare</name>
    <dbReference type="NCBI Taxonomy" id="4558"/>
    <lineage>
        <taxon>Eukaryota</taxon>
        <taxon>Viridiplantae</taxon>
        <taxon>Streptophyta</taxon>
        <taxon>Embryophyta</taxon>
        <taxon>Tracheophyta</taxon>
        <taxon>Spermatophyta</taxon>
        <taxon>Magnoliopsida</taxon>
        <taxon>Liliopsida</taxon>
        <taxon>Poales</taxon>
        <taxon>Poaceae</taxon>
        <taxon>PACMAD clade</taxon>
        <taxon>Panicoideae</taxon>
        <taxon>Andropogonodae</taxon>
        <taxon>Andropogoneae</taxon>
        <taxon>Sorghinae</taxon>
        <taxon>Sorghum</taxon>
    </lineage>
</organism>
<dbReference type="AlphaFoldDB" id="A0A1B6PHN1"/>
<gene>
    <name evidence="1" type="ORF">SORBI_3007G133800</name>
</gene>
<dbReference type="EMBL" id="CM000766">
    <property type="protein sequence ID" value="KXG25189.1"/>
    <property type="molecule type" value="Genomic_DNA"/>
</dbReference>
<reference evidence="2" key="2">
    <citation type="journal article" date="2018" name="Plant J.">
        <title>The Sorghum bicolor reference genome: improved assembly, gene annotations, a transcriptome atlas, and signatures of genome organization.</title>
        <authorList>
            <person name="McCormick R.F."/>
            <person name="Truong S.K."/>
            <person name="Sreedasyam A."/>
            <person name="Jenkins J."/>
            <person name="Shu S."/>
            <person name="Sims D."/>
            <person name="Kennedy M."/>
            <person name="Amirebrahimi M."/>
            <person name="Weers B.D."/>
            <person name="McKinley B."/>
            <person name="Mattison A."/>
            <person name="Morishige D.T."/>
            <person name="Grimwood J."/>
            <person name="Schmutz J."/>
            <person name="Mullet J.E."/>
        </authorList>
    </citation>
    <scope>NUCLEOTIDE SEQUENCE [LARGE SCALE GENOMIC DNA]</scope>
    <source>
        <strain evidence="2">cv. BTx623</strain>
    </source>
</reference>
<dbReference type="Gramene" id="KXG25189">
    <property type="protein sequence ID" value="KXG25189"/>
    <property type="gene ID" value="SORBI_3007G133800"/>
</dbReference>
<protein>
    <submittedName>
        <fullName evidence="1">Uncharacterized protein</fullName>
    </submittedName>
</protein>
<dbReference type="InParanoid" id="A0A1B6PHN1"/>
<proteinExistence type="predicted"/>
<dbReference type="ExpressionAtlas" id="A0A1B6PHN1">
    <property type="expression patterns" value="baseline"/>
</dbReference>
<accession>A0A1B6PHN1</accession>
<name>A0A1B6PHN1_SORBI</name>